<feature type="signal peptide" evidence="1">
    <location>
        <begin position="1"/>
        <end position="19"/>
    </location>
</feature>
<dbReference type="InterPro" id="IPR050490">
    <property type="entry name" value="Bact_solute-bd_prot1"/>
</dbReference>
<feature type="chain" id="PRO_5039452315" evidence="1">
    <location>
        <begin position="20"/>
        <end position="429"/>
    </location>
</feature>
<keyword evidence="3" id="KW-1185">Reference proteome</keyword>
<dbReference type="SUPFAM" id="SSF53850">
    <property type="entry name" value="Periplasmic binding protein-like II"/>
    <property type="match status" value="1"/>
</dbReference>
<comment type="caution">
    <text evidence="2">The sequence shown here is derived from an EMBL/GenBank/DDBJ whole genome shotgun (WGS) entry which is preliminary data.</text>
</comment>
<proteinExistence type="predicted"/>
<protein>
    <submittedName>
        <fullName evidence="2">Carbohydrate ABC transporter substrate-binding protein</fullName>
    </submittedName>
</protein>
<dbReference type="Gene3D" id="3.40.190.10">
    <property type="entry name" value="Periplasmic binding protein-like II"/>
    <property type="match status" value="1"/>
</dbReference>
<evidence type="ECO:0000256" key="1">
    <source>
        <dbReference type="SAM" id="SignalP"/>
    </source>
</evidence>
<dbReference type="RefSeq" id="WP_134381351.1">
    <property type="nucleotide sequence ID" value="NZ_SORX01000004.1"/>
</dbReference>
<evidence type="ECO:0000313" key="3">
    <source>
        <dbReference type="Proteomes" id="UP000297776"/>
    </source>
</evidence>
<organism evidence="2 3">
    <name type="scientific">Jeotgalibacillus salarius</name>
    <dbReference type="NCBI Taxonomy" id="546023"/>
    <lineage>
        <taxon>Bacteria</taxon>
        <taxon>Bacillati</taxon>
        <taxon>Bacillota</taxon>
        <taxon>Bacilli</taxon>
        <taxon>Bacillales</taxon>
        <taxon>Caryophanaceae</taxon>
        <taxon>Jeotgalibacillus</taxon>
    </lineage>
</organism>
<dbReference type="Proteomes" id="UP000297776">
    <property type="component" value="Unassembled WGS sequence"/>
</dbReference>
<gene>
    <name evidence="2" type="ORF">E2626_08675</name>
</gene>
<dbReference type="AlphaFoldDB" id="A0A4Y8LLN6"/>
<dbReference type="PANTHER" id="PTHR43649:SF32">
    <property type="entry name" value="SUGAR BINDING SECRETED PROTEIN"/>
    <property type="match status" value="1"/>
</dbReference>
<dbReference type="OrthoDB" id="9768630at2"/>
<dbReference type="InterPro" id="IPR006059">
    <property type="entry name" value="SBP"/>
</dbReference>
<name>A0A4Y8LLN6_9BACL</name>
<reference evidence="2 3" key="1">
    <citation type="submission" date="2019-03" db="EMBL/GenBank/DDBJ databases">
        <authorList>
            <person name="Yang Y."/>
        </authorList>
    </citation>
    <scope>NUCLEOTIDE SEQUENCE [LARGE SCALE GENOMIC DNA]</scope>
    <source>
        <strain evidence="2 3">ASL-1</strain>
    </source>
</reference>
<evidence type="ECO:0000313" key="2">
    <source>
        <dbReference type="EMBL" id="TFE01635.1"/>
    </source>
</evidence>
<dbReference type="PANTHER" id="PTHR43649">
    <property type="entry name" value="ARABINOSE-BINDING PROTEIN-RELATED"/>
    <property type="match status" value="1"/>
</dbReference>
<dbReference type="Pfam" id="PF13416">
    <property type="entry name" value="SBP_bac_8"/>
    <property type="match status" value="1"/>
</dbReference>
<accession>A0A4Y8LLN6</accession>
<sequence length="429" mass="47178">MKKVLKAGLVAGGVLALLAGCSGDEGENGNSGDGGSGGGNGTIDMWVFGTTGYEKLADAYMEENPDVEINIQTTEMGDHHNNLFTALSAGQGAPDIAMIEVGEIERYREAQDRFVNLYDLGAEDAQGNYLDWVWNVGGSADGEFQFGLPTDIGPTAMYYRKDVVEEAGYPTDPAELAAEVDTWDKYATFAKEIVDATGKPVVDNAELIFNAKRDQATEHYFNRENELIVEENAEIREAYDYTVDLIQADAVGNMPLWTPEWGQGMAEGSYATLLGPAWMQGVVKGNAPDSEDWMITTMPEGAGNWGGSYLTISEESEMQEEAYAFIEWLVSPENQLESFKDMGLFPSTPSVYEEEEFVNYTDEYFGGINTAAVFAEAAEQVNDVYKGRNYLLVQGEIMTALDNVLSSGGDPDQEWEDAMERIEQRLERE</sequence>
<dbReference type="PROSITE" id="PS51257">
    <property type="entry name" value="PROKAR_LIPOPROTEIN"/>
    <property type="match status" value="1"/>
</dbReference>
<dbReference type="EMBL" id="SORX01000004">
    <property type="protein sequence ID" value="TFE01635.1"/>
    <property type="molecule type" value="Genomic_DNA"/>
</dbReference>
<keyword evidence="1" id="KW-0732">Signal</keyword>